<name>A0ABS7P559_9NOCA</name>
<comment type="caution">
    <text evidence="1">The sequence shown here is derived from an EMBL/GenBank/DDBJ whole genome shotgun (WGS) entry which is preliminary data.</text>
</comment>
<dbReference type="Proteomes" id="UP000825228">
    <property type="component" value="Unassembled WGS sequence"/>
</dbReference>
<dbReference type="InterPro" id="IPR011004">
    <property type="entry name" value="Trimer_LpxA-like_sf"/>
</dbReference>
<protein>
    <submittedName>
        <fullName evidence="1">Acetyltransferase</fullName>
    </submittedName>
</protein>
<dbReference type="PANTHER" id="PTHR43300:SF7">
    <property type="entry name" value="UDP-N-ACETYLBACILLOSAMINE N-ACETYLTRANSFERASE"/>
    <property type="match status" value="1"/>
</dbReference>
<gene>
    <name evidence="1" type="ORF">HQ603_12215</name>
</gene>
<dbReference type="Gene3D" id="3.40.50.20">
    <property type="match status" value="1"/>
</dbReference>
<evidence type="ECO:0000313" key="1">
    <source>
        <dbReference type="EMBL" id="MBY6367523.1"/>
    </source>
</evidence>
<sequence>MVLLAASGLAREVLSTVRAGEADEVVAVLDDDPDRSGVRVGSTTVVGTTSAAASFAGCHFVICAGSGAARAAVAARLAAVGIGPERFATIVHPSVDVPAGCRVGAGSILLAHTAITADVTVGDHVVVMPNVTLTHDCVVEDYATLCAGVALGGGVRIGRGATLGMTSSVREHRRVGRGAVLGMGAVALDDVPDHQTRVGCPARPIVPASRGAA</sequence>
<dbReference type="PANTHER" id="PTHR43300">
    <property type="entry name" value="ACETYLTRANSFERASE"/>
    <property type="match status" value="1"/>
</dbReference>
<dbReference type="InterPro" id="IPR050179">
    <property type="entry name" value="Trans_hexapeptide_repeat"/>
</dbReference>
<proteinExistence type="predicted"/>
<reference evidence="1 2" key="1">
    <citation type="submission" date="2020-06" db="EMBL/GenBank/DDBJ databases">
        <title>Taxonomy, biology and ecology of Rhodococcus bacteria occurring in California pistachio and other woody hosts as revealed by genome sequence analyses.</title>
        <authorList>
            <person name="Gai Y."/>
            <person name="Riely B."/>
        </authorList>
    </citation>
    <scope>NUCLEOTIDE SEQUENCE [LARGE SCALE GENOMIC DNA]</scope>
    <source>
        <strain evidence="1 2">BP-281</strain>
    </source>
</reference>
<evidence type="ECO:0000313" key="2">
    <source>
        <dbReference type="Proteomes" id="UP000825228"/>
    </source>
</evidence>
<accession>A0ABS7P559</accession>
<dbReference type="Gene3D" id="2.160.10.10">
    <property type="entry name" value="Hexapeptide repeat proteins"/>
    <property type="match status" value="1"/>
</dbReference>
<dbReference type="InterPro" id="IPR001451">
    <property type="entry name" value="Hexapep"/>
</dbReference>
<dbReference type="Pfam" id="PF00132">
    <property type="entry name" value="Hexapep"/>
    <property type="match status" value="1"/>
</dbReference>
<organism evidence="1 2">
    <name type="scientific">Rhodococcoides corynebacterioides</name>
    <dbReference type="NCBI Taxonomy" id="53972"/>
    <lineage>
        <taxon>Bacteria</taxon>
        <taxon>Bacillati</taxon>
        <taxon>Actinomycetota</taxon>
        <taxon>Actinomycetes</taxon>
        <taxon>Mycobacteriales</taxon>
        <taxon>Nocardiaceae</taxon>
        <taxon>Rhodococcoides</taxon>
    </lineage>
</organism>
<dbReference type="EMBL" id="JABUBU010000010">
    <property type="protein sequence ID" value="MBY6367523.1"/>
    <property type="molecule type" value="Genomic_DNA"/>
</dbReference>
<dbReference type="SUPFAM" id="SSF51161">
    <property type="entry name" value="Trimeric LpxA-like enzymes"/>
    <property type="match status" value="1"/>
</dbReference>
<keyword evidence="2" id="KW-1185">Reference proteome</keyword>